<evidence type="ECO:0000313" key="4">
    <source>
        <dbReference type="Proteomes" id="UP000055048"/>
    </source>
</evidence>
<evidence type="ECO:0000256" key="1">
    <source>
        <dbReference type="SAM" id="MobiDB-lite"/>
    </source>
</evidence>
<reference evidence="3 4" key="1">
    <citation type="submission" date="2015-01" db="EMBL/GenBank/DDBJ databases">
        <title>Evolution of Trichinella species and genotypes.</title>
        <authorList>
            <person name="Korhonen P.K."/>
            <person name="Edoardo P."/>
            <person name="Giuseppe L.R."/>
            <person name="Gasser R.B."/>
        </authorList>
    </citation>
    <scope>NUCLEOTIDE SEQUENCE [LARGE SCALE GENOMIC DNA]</scope>
    <source>
        <strain evidence="3">ISS417</strain>
    </source>
</reference>
<dbReference type="Gene3D" id="3.30.420.610">
    <property type="entry name" value="LOTUS domain-like"/>
    <property type="match status" value="1"/>
</dbReference>
<organism evidence="3 4">
    <name type="scientific">Trichinella murrelli</name>
    <dbReference type="NCBI Taxonomy" id="144512"/>
    <lineage>
        <taxon>Eukaryota</taxon>
        <taxon>Metazoa</taxon>
        <taxon>Ecdysozoa</taxon>
        <taxon>Nematoda</taxon>
        <taxon>Enoplea</taxon>
        <taxon>Dorylaimia</taxon>
        <taxon>Trichinellida</taxon>
        <taxon>Trichinellidae</taxon>
        <taxon>Trichinella</taxon>
    </lineage>
</organism>
<name>A0A0V0TDS8_9BILA</name>
<evidence type="ECO:0000313" key="3">
    <source>
        <dbReference type="EMBL" id="KRX37162.1"/>
    </source>
</evidence>
<accession>A0A0V0TDS8</accession>
<dbReference type="InterPro" id="IPR041966">
    <property type="entry name" value="LOTUS-like"/>
</dbReference>
<gene>
    <name evidence="3" type="ORF">T05_16423</name>
</gene>
<feature type="domain" description="HTH OST-type" evidence="2">
    <location>
        <begin position="3"/>
        <end position="76"/>
    </location>
</feature>
<feature type="region of interest" description="Disordered" evidence="1">
    <location>
        <begin position="113"/>
        <end position="133"/>
    </location>
</feature>
<dbReference type="Pfam" id="PF12872">
    <property type="entry name" value="OST-HTH"/>
    <property type="match status" value="1"/>
</dbReference>
<dbReference type="STRING" id="144512.A0A0V0TDS8"/>
<dbReference type="PROSITE" id="PS51644">
    <property type="entry name" value="HTH_OST"/>
    <property type="match status" value="1"/>
</dbReference>
<dbReference type="EMBL" id="JYDJ01000323">
    <property type="protein sequence ID" value="KRX37162.1"/>
    <property type="molecule type" value="Genomic_DNA"/>
</dbReference>
<dbReference type="AlphaFoldDB" id="A0A0V0TDS8"/>
<comment type="caution">
    <text evidence="3">The sequence shown here is derived from an EMBL/GenBank/DDBJ whole genome shotgun (WGS) entry which is preliminary data.</text>
</comment>
<keyword evidence="4" id="KW-1185">Reference proteome</keyword>
<dbReference type="InterPro" id="IPR025605">
    <property type="entry name" value="OST-HTH/LOTUS_dom"/>
</dbReference>
<evidence type="ECO:0000259" key="2">
    <source>
        <dbReference type="PROSITE" id="PS51644"/>
    </source>
</evidence>
<protein>
    <recommendedName>
        <fullName evidence="2">HTH OST-type domain-containing protein</fullName>
    </recommendedName>
</protein>
<dbReference type="Proteomes" id="UP000055048">
    <property type="component" value="Unassembled WGS sequence"/>
</dbReference>
<proteinExistence type="predicted"/>
<sequence length="133" mass="15130">MTLLDPLHERVYAVLKSFPSGATEPEFISEFKFYIQYDVPFESYGFASLKDFIASAPNLYEIKCNIDGEVLYRAITNDSFCLYDSLMPIRQPQHDKRNKEYCFDYAPPIEKANSASSSISSEGTIAKTETNVK</sequence>